<feature type="domain" description="Endonuclease/exonuclease/phosphatase" evidence="1">
    <location>
        <begin position="4"/>
        <end position="82"/>
    </location>
</feature>
<accession>A0ABP8CD48</accession>
<dbReference type="Proteomes" id="UP001501710">
    <property type="component" value="Unassembled WGS sequence"/>
</dbReference>
<organism evidence="2 3">
    <name type="scientific">Actinomadura meridiana</name>
    <dbReference type="NCBI Taxonomy" id="559626"/>
    <lineage>
        <taxon>Bacteria</taxon>
        <taxon>Bacillati</taxon>
        <taxon>Actinomycetota</taxon>
        <taxon>Actinomycetes</taxon>
        <taxon>Streptosporangiales</taxon>
        <taxon>Thermomonosporaceae</taxon>
        <taxon>Actinomadura</taxon>
    </lineage>
</organism>
<evidence type="ECO:0000313" key="2">
    <source>
        <dbReference type="EMBL" id="GAA4237797.1"/>
    </source>
</evidence>
<gene>
    <name evidence="2" type="ORF">GCM10022254_51100</name>
</gene>
<dbReference type="RefSeq" id="WP_344900943.1">
    <property type="nucleotide sequence ID" value="NZ_BAABAS010000019.1"/>
</dbReference>
<dbReference type="InterPro" id="IPR036691">
    <property type="entry name" value="Endo/exonu/phosph_ase_sf"/>
</dbReference>
<proteinExistence type="predicted"/>
<comment type="caution">
    <text evidence="2">The sequence shown here is derived from an EMBL/GenBank/DDBJ whole genome shotgun (WGS) entry which is preliminary data.</text>
</comment>
<reference evidence="3" key="1">
    <citation type="journal article" date="2019" name="Int. J. Syst. Evol. Microbiol.">
        <title>The Global Catalogue of Microorganisms (GCM) 10K type strain sequencing project: providing services to taxonomists for standard genome sequencing and annotation.</title>
        <authorList>
            <consortium name="The Broad Institute Genomics Platform"/>
            <consortium name="The Broad Institute Genome Sequencing Center for Infectious Disease"/>
            <person name="Wu L."/>
            <person name="Ma J."/>
        </authorList>
    </citation>
    <scope>NUCLEOTIDE SEQUENCE [LARGE SCALE GENOMIC DNA]</scope>
    <source>
        <strain evidence="3">JCM 17440</strain>
    </source>
</reference>
<dbReference type="SUPFAM" id="SSF56219">
    <property type="entry name" value="DNase I-like"/>
    <property type="match status" value="1"/>
</dbReference>
<sequence length="151" mass="16906">MRVLTLNLWGRRGQWPKRREVITEAVRQLNPDLVAFQESIKTAHDDQVAELLESDYRLVHQAEREPDGQGIAIGSRWEVTAVYEVDLNVTPRTAGTACTSLIAEIAAPIGPVLLVNHFPSWQLSGMSTSESCKRWPLPGRSRRSWATGPCM</sequence>
<dbReference type="Gene3D" id="3.60.10.10">
    <property type="entry name" value="Endonuclease/exonuclease/phosphatase"/>
    <property type="match status" value="1"/>
</dbReference>
<dbReference type="InterPro" id="IPR005135">
    <property type="entry name" value="Endo/exonuclease/phosphatase"/>
</dbReference>
<evidence type="ECO:0000259" key="1">
    <source>
        <dbReference type="Pfam" id="PF03372"/>
    </source>
</evidence>
<evidence type="ECO:0000313" key="3">
    <source>
        <dbReference type="Proteomes" id="UP001501710"/>
    </source>
</evidence>
<dbReference type="Pfam" id="PF03372">
    <property type="entry name" value="Exo_endo_phos"/>
    <property type="match status" value="1"/>
</dbReference>
<dbReference type="EMBL" id="BAABAS010000019">
    <property type="protein sequence ID" value="GAA4237797.1"/>
    <property type="molecule type" value="Genomic_DNA"/>
</dbReference>
<keyword evidence="3" id="KW-1185">Reference proteome</keyword>
<protein>
    <recommendedName>
        <fullName evidence="1">Endonuclease/exonuclease/phosphatase domain-containing protein</fullName>
    </recommendedName>
</protein>
<name>A0ABP8CD48_9ACTN</name>